<dbReference type="InterPro" id="IPR013083">
    <property type="entry name" value="Znf_RING/FYVE/PHD"/>
</dbReference>
<dbReference type="InParanoid" id="A0A7M7GIP3"/>
<evidence type="ECO:0000313" key="7">
    <source>
        <dbReference type="EnsemblMetazoa" id="XP_003730049"/>
    </source>
</evidence>
<dbReference type="PROSITE" id="PS00518">
    <property type="entry name" value="ZF_RING_1"/>
    <property type="match status" value="1"/>
</dbReference>
<dbReference type="RefSeq" id="XP_003730049.1">
    <property type="nucleotide sequence ID" value="XM_003730001.3"/>
</dbReference>
<evidence type="ECO:0000256" key="1">
    <source>
        <dbReference type="ARBA" id="ARBA00022723"/>
    </source>
</evidence>
<evidence type="ECO:0000313" key="8">
    <source>
        <dbReference type="Proteomes" id="UP000007110"/>
    </source>
</evidence>
<name>A0A7M7GIP3_STRPU</name>
<dbReference type="OrthoDB" id="654191at2759"/>
<dbReference type="Pfam" id="PF13445">
    <property type="entry name" value="zf-RING_UBOX"/>
    <property type="match status" value="1"/>
</dbReference>
<dbReference type="PANTHER" id="PTHR25462">
    <property type="entry name" value="BONUS, ISOFORM C-RELATED"/>
    <property type="match status" value="1"/>
</dbReference>
<evidence type="ECO:0000256" key="2">
    <source>
        <dbReference type="ARBA" id="ARBA00022771"/>
    </source>
</evidence>
<reference evidence="8" key="1">
    <citation type="submission" date="2015-02" db="EMBL/GenBank/DDBJ databases">
        <title>Genome sequencing for Strongylocentrotus purpuratus.</title>
        <authorList>
            <person name="Murali S."/>
            <person name="Liu Y."/>
            <person name="Vee V."/>
            <person name="English A."/>
            <person name="Wang M."/>
            <person name="Skinner E."/>
            <person name="Han Y."/>
            <person name="Muzny D.M."/>
            <person name="Worley K.C."/>
            <person name="Gibbs R.A."/>
        </authorList>
    </citation>
    <scope>NUCLEOTIDE SEQUENCE</scope>
</reference>
<evidence type="ECO:0000259" key="6">
    <source>
        <dbReference type="PROSITE" id="PS50119"/>
    </source>
</evidence>
<dbReference type="Pfam" id="PF00643">
    <property type="entry name" value="zf-B_box"/>
    <property type="match status" value="1"/>
</dbReference>
<proteinExistence type="predicted"/>
<dbReference type="PROSITE" id="PS50089">
    <property type="entry name" value="ZF_RING_2"/>
    <property type="match status" value="1"/>
</dbReference>
<dbReference type="EnsemblMetazoa" id="XM_011667970">
    <property type="protein sequence ID" value="XP_011666272"/>
    <property type="gene ID" value="LOC581048"/>
</dbReference>
<dbReference type="PANTHER" id="PTHR25462:SF229">
    <property type="entry name" value="TRANSCRIPTION INTERMEDIARY FACTOR 1-BETA"/>
    <property type="match status" value="1"/>
</dbReference>
<dbReference type="KEGG" id="spu:581048"/>
<dbReference type="PROSITE" id="PS50119">
    <property type="entry name" value="ZF_BBOX"/>
    <property type="match status" value="1"/>
</dbReference>
<dbReference type="Proteomes" id="UP000007110">
    <property type="component" value="Unassembled WGS sequence"/>
</dbReference>
<dbReference type="GO" id="GO:0061630">
    <property type="term" value="F:ubiquitin protein ligase activity"/>
    <property type="evidence" value="ECO:0000318"/>
    <property type="project" value="GO_Central"/>
</dbReference>
<sequence length="300" mass="33624">MASCKKDHLMCPICIDIIKNATILNCGHTFCQGCLAKINYNVARRCLSCPVCRAETTCTKGRSGIEGLPRNVIINSLVADYQMSLNSAKACPFHKEHEKEFFCLECKVHICVRCVVTRHLNHPMETKEDFEREIQEKIDCLMQRGQAKKEDMEKVIASAEAPKAQVASAVVNLEHRIKNAFARKSRLLKENETFLLEEIHMLQRSYNSIIDDDTMPYKQVVEDINRALTVITADDPGSLEADSLASHTMVCNDLDELLNKALAKIDAEVTGCVKEAVMNAEFHPLGDALLKLGMVKTKKN</sequence>
<evidence type="ECO:0000256" key="3">
    <source>
        <dbReference type="ARBA" id="ARBA00022833"/>
    </source>
</evidence>
<evidence type="ECO:0000256" key="4">
    <source>
        <dbReference type="PROSITE-ProRule" id="PRU00024"/>
    </source>
</evidence>
<organism evidence="7 8">
    <name type="scientific">Strongylocentrotus purpuratus</name>
    <name type="common">Purple sea urchin</name>
    <dbReference type="NCBI Taxonomy" id="7668"/>
    <lineage>
        <taxon>Eukaryota</taxon>
        <taxon>Metazoa</taxon>
        <taxon>Echinodermata</taxon>
        <taxon>Eleutherozoa</taxon>
        <taxon>Echinozoa</taxon>
        <taxon>Echinoidea</taxon>
        <taxon>Euechinoidea</taxon>
        <taxon>Echinacea</taxon>
        <taxon>Camarodonta</taxon>
        <taxon>Echinidea</taxon>
        <taxon>Strongylocentrotidae</taxon>
        <taxon>Strongylocentrotus</taxon>
    </lineage>
</organism>
<dbReference type="InterPro" id="IPR027370">
    <property type="entry name" value="Znf-RING_euk"/>
</dbReference>
<accession>A0A7M7GIP3</accession>
<dbReference type="InterPro" id="IPR047153">
    <property type="entry name" value="TRIM45/56/19-like"/>
</dbReference>
<feature type="domain" description="RING-type" evidence="5">
    <location>
        <begin position="11"/>
        <end position="53"/>
    </location>
</feature>
<dbReference type="InterPro" id="IPR001841">
    <property type="entry name" value="Znf_RING"/>
</dbReference>
<evidence type="ECO:0000259" key="5">
    <source>
        <dbReference type="PROSITE" id="PS50089"/>
    </source>
</evidence>
<dbReference type="RefSeq" id="XP_011666272.1">
    <property type="nucleotide sequence ID" value="XM_011667970.2"/>
</dbReference>
<dbReference type="OMA" id="GICHETF"/>
<feature type="domain" description="B box-type" evidence="6">
    <location>
        <begin position="86"/>
        <end position="127"/>
    </location>
</feature>
<keyword evidence="1" id="KW-0479">Metal-binding</keyword>
<dbReference type="SUPFAM" id="SSF57850">
    <property type="entry name" value="RING/U-box"/>
    <property type="match status" value="1"/>
</dbReference>
<dbReference type="SMART" id="SM00184">
    <property type="entry name" value="RING"/>
    <property type="match status" value="1"/>
</dbReference>
<dbReference type="InterPro" id="IPR017907">
    <property type="entry name" value="Znf_RING_CS"/>
</dbReference>
<dbReference type="GeneID" id="581048"/>
<dbReference type="CDD" id="cd19756">
    <property type="entry name" value="Bbox2"/>
    <property type="match status" value="1"/>
</dbReference>
<keyword evidence="2 4" id="KW-0863">Zinc-finger</keyword>
<reference evidence="7" key="2">
    <citation type="submission" date="2021-01" db="UniProtKB">
        <authorList>
            <consortium name="EnsemblMetazoa"/>
        </authorList>
    </citation>
    <scope>IDENTIFICATION</scope>
</reference>
<dbReference type="EnsemblMetazoa" id="XM_003730001">
    <property type="protein sequence ID" value="XP_003730049"/>
    <property type="gene ID" value="LOC581048"/>
</dbReference>
<keyword evidence="3" id="KW-0862">Zinc</keyword>
<dbReference type="GO" id="GO:0008270">
    <property type="term" value="F:zinc ion binding"/>
    <property type="evidence" value="ECO:0007669"/>
    <property type="project" value="UniProtKB-KW"/>
</dbReference>
<protein>
    <submittedName>
        <fullName evidence="7">Uncharacterized protein</fullName>
    </submittedName>
</protein>
<dbReference type="Gene3D" id="3.30.160.60">
    <property type="entry name" value="Classic Zinc Finger"/>
    <property type="match status" value="1"/>
</dbReference>
<keyword evidence="8" id="KW-1185">Reference proteome</keyword>
<dbReference type="InterPro" id="IPR000315">
    <property type="entry name" value="Znf_B-box"/>
</dbReference>
<dbReference type="SUPFAM" id="SSF57845">
    <property type="entry name" value="B-box zinc-binding domain"/>
    <property type="match status" value="1"/>
</dbReference>
<dbReference type="AlphaFoldDB" id="A0A7M7GIP3"/>
<dbReference type="Gene3D" id="3.30.40.10">
    <property type="entry name" value="Zinc/RING finger domain, C3HC4 (zinc finger)"/>
    <property type="match status" value="1"/>
</dbReference>